<dbReference type="InterPro" id="IPR045851">
    <property type="entry name" value="AMP-bd_C_sf"/>
</dbReference>
<name>S7TH07_DESML</name>
<dbReference type="GO" id="GO:0006631">
    <property type="term" value="P:fatty acid metabolic process"/>
    <property type="evidence" value="ECO:0007669"/>
    <property type="project" value="UniProtKB-KW"/>
</dbReference>
<dbReference type="AlphaFoldDB" id="S7TH07"/>
<feature type="domain" description="AMP-binding enzyme C-terminal" evidence="6">
    <location>
        <begin position="456"/>
        <end position="537"/>
    </location>
</feature>
<dbReference type="PANTHER" id="PTHR43859">
    <property type="entry name" value="ACYL-ACTIVATING ENZYME"/>
    <property type="match status" value="1"/>
</dbReference>
<dbReference type="InterPro" id="IPR000873">
    <property type="entry name" value="AMP-dep_synth/lig_dom"/>
</dbReference>
<dbReference type="NCBIfam" id="NF004837">
    <property type="entry name" value="PRK06187.1"/>
    <property type="match status" value="1"/>
</dbReference>
<dbReference type="Gene3D" id="3.30.300.30">
    <property type="match status" value="1"/>
</dbReference>
<evidence type="ECO:0000259" key="6">
    <source>
        <dbReference type="Pfam" id="PF13193"/>
    </source>
</evidence>
<gene>
    <name evidence="7" type="ORF">dsmv_0590</name>
</gene>
<protein>
    <submittedName>
        <fullName evidence="7">AMP-dependent synthetase and ligase</fullName>
    </submittedName>
</protein>
<evidence type="ECO:0000256" key="1">
    <source>
        <dbReference type="ARBA" id="ARBA00006432"/>
    </source>
</evidence>
<keyword evidence="3" id="KW-0276">Fatty acid metabolism</keyword>
<evidence type="ECO:0000259" key="5">
    <source>
        <dbReference type="Pfam" id="PF00501"/>
    </source>
</evidence>
<dbReference type="STRING" id="897.B2D07_15600"/>
<accession>S7TH07</accession>
<dbReference type="eggNOG" id="COG0318">
    <property type="taxonomic scope" value="Bacteria"/>
</dbReference>
<evidence type="ECO:0000313" key="7">
    <source>
        <dbReference type="EMBL" id="EPR35885.1"/>
    </source>
</evidence>
<evidence type="ECO:0000256" key="2">
    <source>
        <dbReference type="ARBA" id="ARBA00022598"/>
    </source>
</evidence>
<comment type="similarity">
    <text evidence="1">Belongs to the ATP-dependent AMP-binding enzyme family.</text>
</comment>
<evidence type="ECO:0000256" key="3">
    <source>
        <dbReference type="ARBA" id="ARBA00022832"/>
    </source>
</evidence>
<dbReference type="Pfam" id="PF00501">
    <property type="entry name" value="AMP-binding"/>
    <property type="match status" value="1"/>
</dbReference>
<dbReference type="Gene3D" id="3.40.50.12780">
    <property type="entry name" value="N-terminal domain of ligase-like"/>
    <property type="match status" value="1"/>
</dbReference>
<comment type="caution">
    <text evidence="7">The sequence shown here is derived from an EMBL/GenBank/DDBJ whole genome shotgun (WGS) entry which is preliminary data.</text>
</comment>
<dbReference type="EMBL" id="ATHJ01000105">
    <property type="protein sequence ID" value="EPR35885.1"/>
    <property type="molecule type" value="Genomic_DNA"/>
</dbReference>
<feature type="domain" description="AMP-dependent synthetase/ligase" evidence="5">
    <location>
        <begin position="30"/>
        <end position="404"/>
    </location>
</feature>
<dbReference type="OrthoDB" id="5483897at2"/>
<evidence type="ECO:0000313" key="8">
    <source>
        <dbReference type="Proteomes" id="UP000014977"/>
    </source>
</evidence>
<dbReference type="InterPro" id="IPR042099">
    <property type="entry name" value="ANL_N_sf"/>
</dbReference>
<keyword evidence="2 7" id="KW-0436">Ligase</keyword>
<dbReference type="SUPFAM" id="SSF56801">
    <property type="entry name" value="Acetyl-CoA synthetase-like"/>
    <property type="match status" value="1"/>
</dbReference>
<dbReference type="PATRIC" id="fig|1121405.3.peg.3299"/>
<organism evidence="7 8">
    <name type="scientific">Desulfococcus multivorans DSM 2059</name>
    <dbReference type="NCBI Taxonomy" id="1121405"/>
    <lineage>
        <taxon>Bacteria</taxon>
        <taxon>Pseudomonadati</taxon>
        <taxon>Thermodesulfobacteriota</taxon>
        <taxon>Desulfobacteria</taxon>
        <taxon>Desulfobacterales</taxon>
        <taxon>Desulfococcaceae</taxon>
        <taxon>Desulfococcus</taxon>
    </lineage>
</organism>
<sequence>MTVRKIERTPSAYDYPLLIKNLLRPPMRYFPHREIVYKDRVRYTYQDLDRRIAQLAHALNRIGVRKGETVSVMEWDSHRYLECFFAIPMMGCVLHPINIRRPPESLVHTLNHAESRVILANADFFPALESIKDRLDGPKTIILITDDGIFPETALTVIGEYESMLTQHDDVFSFPDFDENAMASIFYSTGATGSPKGVCFSHRQLVLHTYGVMAGLCAYGFHPSVNADDVYMPLTPMFHVNAWSLFYLFTLLGAKQVYPGKYDPKAILDLIVREGVTFSHSDTPMIHTLVNCPDIRGFGLTGWKVIVGGAPLSKSVCRAALSLGIDICSVYGMAETGPLLAASLLKPEMRSWDPERQVDVRCRTGIPSPMVDIEVTDIKGTPLPHDGKSIGEVVLRAPWLTQGYAKDPEKSEKLWSDGWLHTGDIGFIDADGYLQITDRTRDAIKAGGEWIDTMALEDLICEHEGISEAAVVAVPDEKYGERPMAFVVLKEGYRDRMTEEDLREFLSARVKAAGLPGRGIPDKIAFVETIPTTSVGKISRKQLLEKQSPVPFDLKNGP</sequence>
<dbReference type="Pfam" id="PF13193">
    <property type="entry name" value="AMP-binding_C"/>
    <property type="match status" value="1"/>
</dbReference>
<dbReference type="GO" id="GO:0016874">
    <property type="term" value="F:ligase activity"/>
    <property type="evidence" value="ECO:0007669"/>
    <property type="project" value="UniProtKB-KW"/>
</dbReference>
<keyword evidence="4" id="KW-0443">Lipid metabolism</keyword>
<evidence type="ECO:0000256" key="4">
    <source>
        <dbReference type="ARBA" id="ARBA00023098"/>
    </source>
</evidence>
<proteinExistence type="inferred from homology"/>
<dbReference type="InterPro" id="IPR025110">
    <property type="entry name" value="AMP-bd_C"/>
</dbReference>
<dbReference type="PANTHER" id="PTHR43859:SF4">
    <property type="entry name" value="BUTANOATE--COA LIGASE AAE1-RELATED"/>
    <property type="match status" value="1"/>
</dbReference>
<keyword evidence="8" id="KW-1185">Reference proteome</keyword>
<dbReference type="RefSeq" id="WP_020877701.1">
    <property type="nucleotide sequence ID" value="NZ_ATHJ01000105.1"/>
</dbReference>
<dbReference type="Proteomes" id="UP000014977">
    <property type="component" value="Unassembled WGS sequence"/>
</dbReference>
<reference evidence="7 8" key="1">
    <citation type="journal article" date="2013" name="Genome Announc.">
        <title>Draft genome sequences for three mercury-methylating, sulfate-reducing bacteria.</title>
        <authorList>
            <person name="Brown S.D."/>
            <person name="Hurt R.A.Jr."/>
            <person name="Gilmour C.C."/>
            <person name="Elias D.A."/>
        </authorList>
    </citation>
    <scope>NUCLEOTIDE SEQUENCE [LARGE SCALE GENOMIC DNA]</scope>
    <source>
        <strain evidence="7 8">DSM 2059</strain>
    </source>
</reference>